<sequence>MTMRRHADRGSAAIEAAIIAPWLLILIGAAIVGGRIQVAGGAVEEAAHDAARAASISRTKAEASQAAYAAASATLSQEGLHCARLTVAANLAGFDVQIGQPATVSVSVTCVIDFSDLAADGLPGSKTINYTFVSALDNFRTRS</sequence>
<evidence type="ECO:0000313" key="3">
    <source>
        <dbReference type="EMBL" id="GLH99793.1"/>
    </source>
</evidence>
<dbReference type="EMBL" id="BSDI01000028">
    <property type="protein sequence ID" value="GLH99793.1"/>
    <property type="molecule type" value="Genomic_DNA"/>
</dbReference>
<evidence type="ECO:0000256" key="1">
    <source>
        <dbReference type="SAM" id="Phobius"/>
    </source>
</evidence>
<keyword evidence="1" id="KW-0812">Transmembrane</keyword>
<evidence type="ECO:0000259" key="2">
    <source>
        <dbReference type="Pfam" id="PF07811"/>
    </source>
</evidence>
<dbReference type="InterPro" id="IPR012495">
    <property type="entry name" value="TadE-like_dom"/>
</dbReference>
<accession>A0ABQ5QZ15</accession>
<dbReference type="RefSeq" id="WP_281899704.1">
    <property type="nucleotide sequence ID" value="NZ_BSDI01000028.1"/>
</dbReference>
<keyword evidence="1" id="KW-1133">Transmembrane helix</keyword>
<organism evidence="3 4">
    <name type="scientific">Phytohabitans aurantiacus</name>
    <dbReference type="NCBI Taxonomy" id="3016789"/>
    <lineage>
        <taxon>Bacteria</taxon>
        <taxon>Bacillati</taxon>
        <taxon>Actinomycetota</taxon>
        <taxon>Actinomycetes</taxon>
        <taxon>Micromonosporales</taxon>
        <taxon>Micromonosporaceae</taxon>
    </lineage>
</organism>
<gene>
    <name evidence="3" type="ORF">Pa4123_50700</name>
</gene>
<reference evidence="3" key="1">
    <citation type="submission" date="2022-12" db="EMBL/GenBank/DDBJ databases">
        <title>New Phytohabitans aurantiacus sp. RD004123 nov., an actinomycete isolated from soil.</title>
        <authorList>
            <person name="Triningsih D.W."/>
            <person name="Harunari E."/>
            <person name="Igarashi Y."/>
        </authorList>
    </citation>
    <scope>NUCLEOTIDE SEQUENCE</scope>
    <source>
        <strain evidence="3">RD004123</strain>
    </source>
</reference>
<evidence type="ECO:0000313" key="4">
    <source>
        <dbReference type="Proteomes" id="UP001144280"/>
    </source>
</evidence>
<dbReference type="Pfam" id="PF07811">
    <property type="entry name" value="TadE"/>
    <property type="match status" value="1"/>
</dbReference>
<proteinExistence type="predicted"/>
<feature type="transmembrane region" description="Helical" evidence="1">
    <location>
        <begin position="12"/>
        <end position="32"/>
    </location>
</feature>
<protein>
    <submittedName>
        <fullName evidence="3">Membrane protein</fullName>
    </submittedName>
</protein>
<keyword evidence="4" id="KW-1185">Reference proteome</keyword>
<dbReference type="Proteomes" id="UP001144280">
    <property type="component" value="Unassembled WGS sequence"/>
</dbReference>
<keyword evidence="1" id="KW-0472">Membrane</keyword>
<feature type="domain" description="TadE-like" evidence="2">
    <location>
        <begin position="10"/>
        <end position="52"/>
    </location>
</feature>
<name>A0ABQ5QZ15_9ACTN</name>
<comment type="caution">
    <text evidence="3">The sequence shown here is derived from an EMBL/GenBank/DDBJ whole genome shotgun (WGS) entry which is preliminary data.</text>
</comment>